<keyword evidence="7" id="KW-1185">Reference proteome</keyword>
<sequence length="154" mass="17693">MARRAWADHMPLSMAHGHIGRLVNIWALVMEFEIPKMSQGTDFVCVLKIMDMSNKELSANVFNPVRDCLPHVKSNGDIIHLRDVPIEFRNGAVYACFRKKFSSFSLFEGRSHNFTPYQSYSGSDAAVSEIELTNKEEDLITNLRNWFGDFEFEI</sequence>
<keyword evidence="4" id="KW-0238">DNA-binding</keyword>
<evidence type="ECO:0000256" key="3">
    <source>
        <dbReference type="ARBA" id="ARBA00022895"/>
    </source>
</evidence>
<keyword evidence="2" id="KW-0158">Chromosome</keyword>
<dbReference type="SMART" id="SM00976">
    <property type="entry name" value="Telo_bind"/>
    <property type="match status" value="1"/>
</dbReference>
<name>W1NR98_AMBTC</name>
<dbReference type="InterPro" id="IPR028389">
    <property type="entry name" value="POT1"/>
</dbReference>
<dbReference type="PANTHER" id="PTHR14513">
    <property type="entry name" value="PROTECTION OF TELOMERES 1"/>
    <property type="match status" value="1"/>
</dbReference>
<gene>
    <name evidence="6" type="ORF">AMTR_s00088p00014660</name>
</gene>
<dbReference type="OMA" id="ISTMRIM"/>
<feature type="non-terminal residue" evidence="6">
    <location>
        <position position="154"/>
    </location>
</feature>
<dbReference type="GO" id="GO:0000781">
    <property type="term" value="C:chromosome, telomeric region"/>
    <property type="evidence" value="ECO:0007669"/>
    <property type="project" value="UniProtKB-SubCell"/>
</dbReference>
<dbReference type="Pfam" id="PF02765">
    <property type="entry name" value="POT1"/>
    <property type="match status" value="1"/>
</dbReference>
<evidence type="ECO:0000313" key="7">
    <source>
        <dbReference type="Proteomes" id="UP000017836"/>
    </source>
</evidence>
<reference evidence="7" key="1">
    <citation type="journal article" date="2013" name="Science">
        <title>The Amborella genome and the evolution of flowering plants.</title>
        <authorList>
            <consortium name="Amborella Genome Project"/>
        </authorList>
    </citation>
    <scope>NUCLEOTIDE SEQUENCE [LARGE SCALE GENOMIC DNA]</scope>
</reference>
<dbReference type="PANTHER" id="PTHR14513:SF0">
    <property type="entry name" value="PROTECTION OF TELOMERES PROTEIN 1"/>
    <property type="match status" value="1"/>
</dbReference>
<evidence type="ECO:0000259" key="5">
    <source>
        <dbReference type="SMART" id="SM00976"/>
    </source>
</evidence>
<dbReference type="AlphaFoldDB" id="W1NR98"/>
<dbReference type="CDD" id="cd04497">
    <property type="entry name" value="hPOT1_OB1_like"/>
    <property type="match status" value="1"/>
</dbReference>
<dbReference type="GO" id="GO:0000723">
    <property type="term" value="P:telomere maintenance"/>
    <property type="evidence" value="ECO:0007669"/>
    <property type="project" value="InterPro"/>
</dbReference>
<dbReference type="STRING" id="13333.W1NR98"/>
<evidence type="ECO:0000256" key="4">
    <source>
        <dbReference type="ARBA" id="ARBA00023125"/>
    </source>
</evidence>
<dbReference type="Gramene" id="ERM99486">
    <property type="protein sequence ID" value="ERM99486"/>
    <property type="gene ID" value="AMTR_s00088p00014660"/>
</dbReference>
<dbReference type="HOGENOM" id="CLU_1708818_0_0_1"/>
<dbReference type="EMBL" id="KI394998">
    <property type="protein sequence ID" value="ERM99486.1"/>
    <property type="molecule type" value="Genomic_DNA"/>
</dbReference>
<dbReference type="Gene3D" id="2.40.50.140">
    <property type="entry name" value="Nucleic acid-binding proteins"/>
    <property type="match status" value="1"/>
</dbReference>
<comment type="subcellular location">
    <subcellularLocation>
        <location evidence="1">Chromosome</location>
        <location evidence="1">Telomere</location>
    </subcellularLocation>
</comment>
<feature type="domain" description="Telomeric single stranded DNA binding POT1/Cdc13" evidence="5">
    <location>
        <begin position="9"/>
        <end position="148"/>
    </location>
</feature>
<dbReference type="SUPFAM" id="SSF50249">
    <property type="entry name" value="Nucleic acid-binding proteins"/>
    <property type="match status" value="1"/>
</dbReference>
<dbReference type="GO" id="GO:0043047">
    <property type="term" value="F:single-stranded telomeric DNA binding"/>
    <property type="evidence" value="ECO:0007669"/>
    <property type="project" value="InterPro"/>
</dbReference>
<evidence type="ECO:0000256" key="2">
    <source>
        <dbReference type="ARBA" id="ARBA00022454"/>
    </source>
</evidence>
<protein>
    <recommendedName>
        <fullName evidence="5">Telomeric single stranded DNA binding POT1/Cdc13 domain-containing protein</fullName>
    </recommendedName>
</protein>
<proteinExistence type="predicted"/>
<keyword evidence="3" id="KW-0779">Telomere</keyword>
<dbReference type="InterPro" id="IPR011564">
    <property type="entry name" value="Telomer_end-bd_POT1/Cdc13"/>
</dbReference>
<evidence type="ECO:0000313" key="6">
    <source>
        <dbReference type="EMBL" id="ERM99486.1"/>
    </source>
</evidence>
<evidence type="ECO:0000256" key="1">
    <source>
        <dbReference type="ARBA" id="ARBA00004574"/>
    </source>
</evidence>
<dbReference type="InterPro" id="IPR012340">
    <property type="entry name" value="NA-bd_OB-fold"/>
</dbReference>
<accession>W1NR98</accession>
<organism evidence="6 7">
    <name type="scientific">Amborella trichopoda</name>
    <dbReference type="NCBI Taxonomy" id="13333"/>
    <lineage>
        <taxon>Eukaryota</taxon>
        <taxon>Viridiplantae</taxon>
        <taxon>Streptophyta</taxon>
        <taxon>Embryophyta</taxon>
        <taxon>Tracheophyta</taxon>
        <taxon>Spermatophyta</taxon>
        <taxon>Magnoliopsida</taxon>
        <taxon>Amborellales</taxon>
        <taxon>Amborellaceae</taxon>
        <taxon>Amborella</taxon>
    </lineage>
</organism>
<dbReference type="Proteomes" id="UP000017836">
    <property type="component" value="Unassembled WGS sequence"/>
</dbReference>